<protein>
    <recommendedName>
        <fullName evidence="3">chitinase</fullName>
        <ecNumber evidence="3">3.2.1.14</ecNumber>
    </recommendedName>
</protein>
<dbReference type="Proteomes" id="UP000716446">
    <property type="component" value="Unassembled WGS sequence"/>
</dbReference>
<comment type="caution">
    <text evidence="17">Lacks conserved residue(s) required for the propagation of feature annotation.</text>
</comment>
<dbReference type="PROSITE" id="PS50941">
    <property type="entry name" value="CHIT_BIND_I_2"/>
    <property type="match status" value="1"/>
</dbReference>
<feature type="compositionally biased region" description="Polar residues" evidence="18">
    <location>
        <begin position="717"/>
        <end position="731"/>
    </location>
</feature>
<evidence type="ECO:0000256" key="3">
    <source>
        <dbReference type="ARBA" id="ARBA00012729"/>
    </source>
</evidence>
<evidence type="ECO:0000256" key="8">
    <source>
        <dbReference type="ARBA" id="ARBA00022801"/>
    </source>
</evidence>
<keyword evidence="12" id="KW-0119">Carbohydrate metabolism</keyword>
<keyword evidence="4" id="KW-1003">Cell membrane</keyword>
<feature type="region of interest" description="Disordered" evidence="18">
    <location>
        <begin position="421"/>
        <end position="446"/>
    </location>
</feature>
<organism evidence="22 23">
    <name type="scientific">Aureobasidium vineae</name>
    <dbReference type="NCBI Taxonomy" id="2773715"/>
    <lineage>
        <taxon>Eukaryota</taxon>
        <taxon>Fungi</taxon>
        <taxon>Dikarya</taxon>
        <taxon>Ascomycota</taxon>
        <taxon>Pezizomycotina</taxon>
        <taxon>Dothideomycetes</taxon>
        <taxon>Dothideomycetidae</taxon>
        <taxon>Dothideales</taxon>
        <taxon>Saccotheciaceae</taxon>
        <taxon>Aureobasidium</taxon>
    </lineage>
</organism>
<dbReference type="PANTHER" id="PTHR45708:SF47">
    <property type="entry name" value="ENDOCHITINASE A"/>
    <property type="match status" value="1"/>
</dbReference>
<dbReference type="InterPro" id="IPR017853">
    <property type="entry name" value="GH"/>
</dbReference>
<accession>A0A9N8P8X4</accession>
<evidence type="ECO:0000259" key="21">
    <source>
        <dbReference type="PROSITE" id="PS51910"/>
    </source>
</evidence>
<evidence type="ECO:0000256" key="15">
    <source>
        <dbReference type="ARBA" id="ARBA00023326"/>
    </source>
</evidence>
<keyword evidence="5" id="KW-0336">GPI-anchor</keyword>
<dbReference type="Gene3D" id="3.20.20.80">
    <property type="entry name" value="Glycosidases"/>
    <property type="match status" value="1"/>
</dbReference>
<evidence type="ECO:0000256" key="12">
    <source>
        <dbReference type="ARBA" id="ARBA00023277"/>
    </source>
</evidence>
<evidence type="ECO:0000256" key="4">
    <source>
        <dbReference type="ARBA" id="ARBA00022475"/>
    </source>
</evidence>
<evidence type="ECO:0000313" key="23">
    <source>
        <dbReference type="Proteomes" id="UP000716446"/>
    </source>
</evidence>
<evidence type="ECO:0000256" key="11">
    <source>
        <dbReference type="ARBA" id="ARBA00023180"/>
    </source>
</evidence>
<reference evidence="22" key="1">
    <citation type="submission" date="2020-06" db="EMBL/GenBank/DDBJ databases">
        <authorList>
            <person name="Onetto C."/>
        </authorList>
    </citation>
    <scope>NUCLEOTIDE SEQUENCE</scope>
</reference>
<dbReference type="EMBL" id="CAIJEN010000005">
    <property type="protein sequence ID" value="CAD0086201.1"/>
    <property type="molecule type" value="Genomic_DNA"/>
</dbReference>
<sequence length="945" mass="97614">MRASSTITSTAAAVAAFSGLASALNANAKTNVVTYWGQGPNQGSLQDVCKNPNVDIVNIGFINVFPDQGAGGWPGSNFGNACGSEVYTYKGTKTQLYSNCPDIGTDIAICQQVYGKKVLLSIGGGYPTNYFIKNDTSATNFANFLWGAFGPVKSEWTSTGGPRPFGDAVVDGFDFDIESELSSAPVVNGKALTNYKTNGYVKMITTFKNTLFPQDAVKPYYISGAPQCIVPDAHFAGVVENAWFDFLFVQYYNTAACSARQAISSGTFKGYNDWTGVKSKNNDLKLYVGLPGSTAASSDASYYLQLSEVKSLISKVYSNTRFGGIMVWEATYAANNVICNRNYLTWMKQILNAQADGTSLNTATNPCPAAPVSKDGTCGGYNGYTCAGSAFGSCCSKYGYCGSTADYCSTANCEPKFGKCGTQISSSSSKKVSSTSSSKKISSSSSKKVSTSSSVKASSTSTKYTSVSRAGKFAAGDNNSTLLAGTAPASAIIAPIGTGIAAAAGTGGLIGTGVTIVVPQTIYGTAPVSAAKVLPSAGFPQVAPYSNSTSGRFGNAGANANNANGAGAGAGAVQIIDTTVFVTRTFYQTQVQQVTRTNAQGAETTEYVTKTVNEYTTVTPVSTRVAAPDSGNSNVNNANGAGEVQIIETTVFVTRTFYQTQVQQVTRTNAQGAETTEYVTQTVSVYTTVTPVATQIATPKKANAGNSNSGSSSGSSDSTVADQSGKSSNDDTMPAAANDARYSVVTQTVYSTAYVTATIRQSVVTYTTSYPVSTLVNYVPTNTNSMSTTTTTVKTTKTFTDTVHIAASAAPFAFNNATANIFAPSGTAIVNAAYTPASIQSSSSSAAASSSSASQIVVLQTQTVVAVAQDAANTALAVAAAGPTAGPTAGTASNSRIYGFNSTSAYERSAMELEMKAVAKGAADNVHTDIGLCVLALFIGAFFVM</sequence>
<feature type="domain" description="GH18" evidence="21">
    <location>
        <begin position="30"/>
        <end position="354"/>
    </location>
</feature>
<gene>
    <name evidence="22" type="ORF">AWRI4619_LOCUS4002</name>
</gene>
<dbReference type="InterPro" id="IPR045321">
    <property type="entry name" value="Cts1-like"/>
</dbReference>
<dbReference type="InterPro" id="IPR036861">
    <property type="entry name" value="Endochitinase-like_sf"/>
</dbReference>
<feature type="compositionally biased region" description="Low complexity" evidence="18">
    <location>
        <begin position="702"/>
        <end position="716"/>
    </location>
</feature>
<dbReference type="PROSITE" id="PS51910">
    <property type="entry name" value="GH18_2"/>
    <property type="match status" value="1"/>
</dbReference>
<keyword evidence="17" id="KW-1015">Disulfide bond</keyword>
<dbReference type="SUPFAM" id="SSF57016">
    <property type="entry name" value="Plant lectins/antimicrobial peptides"/>
    <property type="match status" value="1"/>
</dbReference>
<dbReference type="GO" id="GO:0000272">
    <property type="term" value="P:polysaccharide catabolic process"/>
    <property type="evidence" value="ECO:0007669"/>
    <property type="project" value="UniProtKB-KW"/>
</dbReference>
<evidence type="ECO:0000259" key="20">
    <source>
        <dbReference type="PROSITE" id="PS50941"/>
    </source>
</evidence>
<dbReference type="InterPro" id="IPR001002">
    <property type="entry name" value="Chitin-bd_1"/>
</dbReference>
<keyword evidence="23" id="KW-1185">Reference proteome</keyword>
<dbReference type="GO" id="GO:0008843">
    <property type="term" value="F:endochitinase activity"/>
    <property type="evidence" value="ECO:0007669"/>
    <property type="project" value="UniProtKB-EC"/>
</dbReference>
<evidence type="ECO:0000256" key="10">
    <source>
        <dbReference type="ARBA" id="ARBA00023136"/>
    </source>
</evidence>
<dbReference type="CDD" id="cd11618">
    <property type="entry name" value="ChtBD1_1"/>
    <property type="match status" value="1"/>
</dbReference>
<dbReference type="GO" id="GO:0098552">
    <property type="term" value="C:side of membrane"/>
    <property type="evidence" value="ECO:0007669"/>
    <property type="project" value="UniProtKB-KW"/>
</dbReference>
<dbReference type="CDD" id="cd02877">
    <property type="entry name" value="GH18_hevamine_XipI_class_III"/>
    <property type="match status" value="1"/>
</dbReference>
<evidence type="ECO:0000256" key="9">
    <source>
        <dbReference type="ARBA" id="ARBA00023024"/>
    </source>
</evidence>
<keyword evidence="6 17" id="KW-0147">Chitin-binding</keyword>
<feature type="domain" description="Chitin-binding type-1" evidence="20">
    <location>
        <begin position="375"/>
        <end position="422"/>
    </location>
</feature>
<keyword evidence="15" id="KW-0624">Polysaccharide degradation</keyword>
<keyword evidence="8" id="KW-0378">Hydrolase</keyword>
<evidence type="ECO:0000256" key="17">
    <source>
        <dbReference type="PROSITE-ProRule" id="PRU00261"/>
    </source>
</evidence>
<evidence type="ECO:0000256" key="1">
    <source>
        <dbReference type="ARBA" id="ARBA00000822"/>
    </source>
</evidence>
<feature type="signal peptide" evidence="19">
    <location>
        <begin position="1"/>
        <end position="23"/>
    </location>
</feature>
<keyword evidence="9" id="KW-0146">Chitin degradation</keyword>
<feature type="chain" id="PRO_5040338530" description="chitinase" evidence="19">
    <location>
        <begin position="24"/>
        <end position="945"/>
    </location>
</feature>
<comment type="caution">
    <text evidence="22">The sequence shown here is derived from an EMBL/GenBank/DDBJ whole genome shotgun (WGS) entry which is preliminary data.</text>
</comment>
<keyword evidence="13" id="KW-0449">Lipoprotein</keyword>
<comment type="subcellular location">
    <subcellularLocation>
        <location evidence="2">Cell membrane</location>
        <topology evidence="2">Lipid-anchor</topology>
        <topology evidence="2">GPI-anchor</topology>
    </subcellularLocation>
</comment>
<dbReference type="PROSITE" id="PS01095">
    <property type="entry name" value="GH18_1"/>
    <property type="match status" value="1"/>
</dbReference>
<dbReference type="InterPro" id="IPR001223">
    <property type="entry name" value="Glyco_hydro18_cat"/>
</dbReference>
<comment type="similarity">
    <text evidence="16">Belongs to the glycosyl hydrolase 18 family. Chitinase class III subfamily.</text>
</comment>
<dbReference type="GO" id="GO:0005886">
    <property type="term" value="C:plasma membrane"/>
    <property type="evidence" value="ECO:0007669"/>
    <property type="project" value="UniProtKB-SubCell"/>
</dbReference>
<evidence type="ECO:0000256" key="14">
    <source>
        <dbReference type="ARBA" id="ARBA00023295"/>
    </source>
</evidence>
<keyword evidence="14" id="KW-0326">Glycosidase</keyword>
<dbReference type="AlphaFoldDB" id="A0A9N8P8X4"/>
<evidence type="ECO:0000256" key="5">
    <source>
        <dbReference type="ARBA" id="ARBA00022622"/>
    </source>
</evidence>
<evidence type="ECO:0000256" key="13">
    <source>
        <dbReference type="ARBA" id="ARBA00023288"/>
    </source>
</evidence>
<dbReference type="GO" id="GO:0005576">
    <property type="term" value="C:extracellular region"/>
    <property type="evidence" value="ECO:0007669"/>
    <property type="project" value="TreeGrafter"/>
</dbReference>
<evidence type="ECO:0000256" key="7">
    <source>
        <dbReference type="ARBA" id="ARBA00022729"/>
    </source>
</evidence>
<dbReference type="InterPro" id="IPR001579">
    <property type="entry name" value="Glyco_hydro_18_chit_AS"/>
</dbReference>
<feature type="disulfide bond" evidence="17">
    <location>
        <begin position="394"/>
        <end position="408"/>
    </location>
</feature>
<proteinExistence type="inferred from homology"/>
<keyword evidence="10" id="KW-0472">Membrane</keyword>
<comment type="catalytic activity">
    <reaction evidence="1">
        <text>Random endo-hydrolysis of N-acetyl-beta-D-glucosaminide (1-&gt;4)-beta-linkages in chitin and chitodextrins.</text>
        <dbReference type="EC" id="3.2.1.14"/>
    </reaction>
</comment>
<feature type="compositionally biased region" description="Low complexity" evidence="18">
    <location>
        <begin position="425"/>
        <end position="446"/>
    </location>
</feature>
<keyword evidence="11" id="KW-0325">Glycoprotein</keyword>
<dbReference type="GO" id="GO:0008061">
    <property type="term" value="F:chitin binding"/>
    <property type="evidence" value="ECO:0007669"/>
    <property type="project" value="UniProtKB-UniRule"/>
</dbReference>
<name>A0A9N8P8X4_9PEZI</name>
<dbReference type="PANTHER" id="PTHR45708">
    <property type="entry name" value="ENDOCHITINASE"/>
    <property type="match status" value="1"/>
</dbReference>
<evidence type="ECO:0000256" key="19">
    <source>
        <dbReference type="SAM" id="SignalP"/>
    </source>
</evidence>
<evidence type="ECO:0000256" key="2">
    <source>
        <dbReference type="ARBA" id="ARBA00004609"/>
    </source>
</evidence>
<evidence type="ECO:0000256" key="6">
    <source>
        <dbReference type="ARBA" id="ARBA00022669"/>
    </source>
</evidence>
<feature type="region of interest" description="Disordered" evidence="18">
    <location>
        <begin position="700"/>
        <end position="734"/>
    </location>
</feature>
<dbReference type="InterPro" id="IPR050542">
    <property type="entry name" value="Glycosyl_Hydrlase18_Chitinase"/>
</dbReference>
<dbReference type="EC" id="3.2.1.14" evidence="3"/>
<keyword evidence="7 19" id="KW-0732">Signal</keyword>
<dbReference type="GO" id="GO:0006032">
    <property type="term" value="P:chitin catabolic process"/>
    <property type="evidence" value="ECO:0007669"/>
    <property type="project" value="UniProtKB-KW"/>
</dbReference>
<dbReference type="SUPFAM" id="SSF51445">
    <property type="entry name" value="(Trans)glycosidases"/>
    <property type="match status" value="1"/>
</dbReference>
<evidence type="ECO:0000313" key="22">
    <source>
        <dbReference type="EMBL" id="CAD0086201.1"/>
    </source>
</evidence>
<evidence type="ECO:0000256" key="16">
    <source>
        <dbReference type="ARBA" id="ARBA00025727"/>
    </source>
</evidence>
<dbReference type="Gene3D" id="3.30.60.10">
    <property type="entry name" value="Endochitinase-like"/>
    <property type="match status" value="1"/>
</dbReference>
<evidence type="ECO:0000256" key="18">
    <source>
        <dbReference type="SAM" id="MobiDB-lite"/>
    </source>
</evidence>